<keyword evidence="10 14" id="KW-0133">Cell shape</keyword>
<dbReference type="PANTHER" id="PTHR23132">
    <property type="entry name" value="D-ALANINE--D-ALANINE LIGASE"/>
    <property type="match status" value="1"/>
</dbReference>
<evidence type="ECO:0000256" key="6">
    <source>
        <dbReference type="ARBA" id="ARBA00022490"/>
    </source>
</evidence>
<evidence type="ECO:0000256" key="4">
    <source>
        <dbReference type="ARBA" id="ARBA00010871"/>
    </source>
</evidence>
<dbReference type="HAMAP" id="MF_00047">
    <property type="entry name" value="Dala_Dala_lig"/>
    <property type="match status" value="1"/>
</dbReference>
<dbReference type="GO" id="GO:0005737">
    <property type="term" value="C:cytoplasm"/>
    <property type="evidence" value="ECO:0007669"/>
    <property type="project" value="UniProtKB-SubCell"/>
</dbReference>
<dbReference type="PANTHER" id="PTHR23132:SF23">
    <property type="entry name" value="D-ALANINE--D-ALANINE LIGASE B"/>
    <property type="match status" value="1"/>
</dbReference>
<dbReference type="NCBIfam" id="TIGR01205">
    <property type="entry name" value="D_ala_D_alaTIGR"/>
    <property type="match status" value="1"/>
</dbReference>
<dbReference type="InterPro" id="IPR011095">
    <property type="entry name" value="Dala_Dala_lig_C"/>
</dbReference>
<evidence type="ECO:0000256" key="12">
    <source>
        <dbReference type="ARBA" id="ARBA00023316"/>
    </source>
</evidence>
<evidence type="ECO:0000256" key="10">
    <source>
        <dbReference type="ARBA" id="ARBA00022960"/>
    </source>
</evidence>
<keyword evidence="7 14" id="KW-0436">Ligase</keyword>
<proteinExistence type="inferred from homology"/>
<evidence type="ECO:0000256" key="1">
    <source>
        <dbReference type="ARBA" id="ARBA00001936"/>
    </source>
</evidence>
<evidence type="ECO:0000313" key="18">
    <source>
        <dbReference type="EMBL" id="MDP2538413.1"/>
    </source>
</evidence>
<dbReference type="RefSeq" id="WP_305516385.1">
    <property type="nucleotide sequence ID" value="NZ_JAUPEV010000001.1"/>
</dbReference>
<dbReference type="EMBL" id="JAUYZK010000001">
    <property type="protein sequence ID" value="MDP2538413.1"/>
    <property type="molecule type" value="Genomic_DNA"/>
</dbReference>
<protein>
    <recommendedName>
        <fullName evidence="5 14">D-alanine--D-alanine ligase</fullName>
        <ecNumber evidence="5 14">6.3.2.4</ecNumber>
    </recommendedName>
    <alternativeName>
        <fullName evidence="14">D-Ala-D-Ala ligase</fullName>
    </alternativeName>
    <alternativeName>
        <fullName evidence="14">D-alanylalanine synthetase</fullName>
    </alternativeName>
</protein>
<dbReference type="InterPro" id="IPR011127">
    <property type="entry name" value="Dala_Dala_lig_N"/>
</dbReference>
<comment type="function">
    <text evidence="14">Cell wall formation.</text>
</comment>
<dbReference type="Pfam" id="PF01820">
    <property type="entry name" value="Dala_Dala_lig_N"/>
    <property type="match status" value="1"/>
</dbReference>
<comment type="cofactor">
    <cofactor evidence="1">
        <name>Mn(2+)</name>
        <dbReference type="ChEBI" id="CHEBI:29035"/>
    </cofactor>
</comment>
<reference evidence="17" key="2">
    <citation type="submission" date="2023-07" db="EMBL/GenBank/DDBJ databases">
        <authorList>
            <person name="Aydin F."/>
            <person name="Tarhane S."/>
            <person name="Saticioglu I.B."/>
            <person name="Karakaya E."/>
            <person name="Abay S."/>
            <person name="Guran O."/>
            <person name="Bozkurt E."/>
            <person name="Uzum N."/>
            <person name="Olgun K."/>
            <person name="Jablonski D."/>
        </authorList>
    </citation>
    <scope>NUCLEOTIDE SEQUENCE</scope>
    <source>
        <strain evidence="17">Faydin-H75</strain>
    </source>
</reference>
<evidence type="ECO:0000259" key="16">
    <source>
        <dbReference type="PROSITE" id="PS50975"/>
    </source>
</evidence>
<dbReference type="InterPro" id="IPR016185">
    <property type="entry name" value="PreATP-grasp_dom_sf"/>
</dbReference>
<organism evidence="18 19">
    <name type="scientific">Helicobacter cappadocius</name>
    <dbReference type="NCBI Taxonomy" id="3063998"/>
    <lineage>
        <taxon>Bacteria</taxon>
        <taxon>Pseudomonadati</taxon>
        <taxon>Campylobacterota</taxon>
        <taxon>Epsilonproteobacteria</taxon>
        <taxon>Campylobacterales</taxon>
        <taxon>Helicobacteraceae</taxon>
        <taxon>Helicobacter</taxon>
    </lineage>
</organism>
<comment type="caution">
    <text evidence="18">The sequence shown here is derived from an EMBL/GenBank/DDBJ whole genome shotgun (WGS) entry which is preliminary data.</text>
</comment>
<keyword evidence="8 15" id="KW-0547">Nucleotide-binding</keyword>
<dbReference type="PROSITE" id="PS50975">
    <property type="entry name" value="ATP_GRASP"/>
    <property type="match status" value="1"/>
</dbReference>
<dbReference type="GO" id="GO:0008716">
    <property type="term" value="F:D-alanine-D-alanine ligase activity"/>
    <property type="evidence" value="ECO:0007669"/>
    <property type="project" value="UniProtKB-UniRule"/>
</dbReference>
<reference evidence="18 20" key="1">
    <citation type="submission" date="2023-07" db="EMBL/GenBank/DDBJ databases">
        <title>Unpublished Manusciprt.</title>
        <authorList>
            <person name="Aydin F."/>
            <person name="Tarhane S."/>
            <person name="Saticioglu I.B."/>
            <person name="Karakaya E."/>
            <person name="Abay S."/>
            <person name="Guran O."/>
            <person name="Bozkurt E."/>
            <person name="Uzum N."/>
            <person name="Olgun K."/>
            <person name="Jablonski D."/>
        </authorList>
    </citation>
    <scope>NUCLEOTIDE SEQUENCE</scope>
    <source>
        <strain evidence="20">faydin-H75</strain>
        <strain evidence="18">Faydin-H76</strain>
    </source>
</reference>
<dbReference type="PROSITE" id="PS00843">
    <property type="entry name" value="DALA_DALA_LIGASE_1"/>
    <property type="match status" value="1"/>
</dbReference>
<evidence type="ECO:0000256" key="8">
    <source>
        <dbReference type="ARBA" id="ARBA00022741"/>
    </source>
</evidence>
<comment type="cofactor">
    <cofactor evidence="2">
        <name>Mg(2+)</name>
        <dbReference type="ChEBI" id="CHEBI:18420"/>
    </cofactor>
</comment>
<dbReference type="SUPFAM" id="SSF56059">
    <property type="entry name" value="Glutathione synthetase ATP-binding domain-like"/>
    <property type="match status" value="1"/>
</dbReference>
<dbReference type="Proteomes" id="UP001177258">
    <property type="component" value="Unassembled WGS sequence"/>
</dbReference>
<sequence length="353" mass="40148">MKFSILFGGLSWEHEISIVSAISLKKVLGEKNVEGFIFLDSSHRFYLIPSESMKSTFFSSGEYKKCKELYVGIGSFFSQGLLKKKSIPLGIVINLIHGADGEDGTLASILDFYKIPFIGPRLEGCVLSFNKYLTKLYAKERGIKMLPFEMLQKHSPRKINGEFPLIVKPSRLGSSIGVSVIYSSDEISYAIDSAFEFDKEIIIEPFIKGVKEYNLAGCKIADGNNSDDEYIFSIIEEPQKKDLLDFENKYLDFSRTEQVRKADISEDLEKKIKDAFKKIYVNKFEGALIRCDFFVIEDEVYLNEINPIPGSGANYLFDNFLNTLLELSSYLPKKEAIKISYQYIDKIQRAKGK</sequence>
<gene>
    <name evidence="14" type="primary">ddl</name>
    <name evidence="17" type="ORF">Q5I04_01250</name>
    <name evidence="18" type="ORF">Q5I06_01250</name>
</gene>
<evidence type="ECO:0000256" key="11">
    <source>
        <dbReference type="ARBA" id="ARBA00022984"/>
    </source>
</evidence>
<evidence type="ECO:0000256" key="7">
    <source>
        <dbReference type="ARBA" id="ARBA00022598"/>
    </source>
</evidence>
<evidence type="ECO:0000313" key="20">
    <source>
        <dbReference type="Proteomes" id="UP001240777"/>
    </source>
</evidence>
<dbReference type="NCBIfam" id="NF002527">
    <property type="entry name" value="PRK01966.1-3"/>
    <property type="match status" value="1"/>
</dbReference>
<reference evidence="17 19" key="3">
    <citation type="journal article" date="2024" name="Syst. Appl. Microbiol.">
        <title>Helicobacter cappadocius sp. nov., from lizards: The first psychrotrophic Helicobacter species.</title>
        <authorList>
            <person name="Aydin F."/>
            <person name="Tarhane S."/>
            <person name="Karakaya E."/>
            <person name="Abay S."/>
            <person name="Kayman T."/>
            <person name="Guran O."/>
            <person name="Bozkurt E."/>
            <person name="Uzum N."/>
            <person name="Avci A."/>
            <person name="Olgun K."/>
            <person name="Jablonski D."/>
            <person name="Guran C."/>
            <person name="Burcin Saticioglu I."/>
        </authorList>
    </citation>
    <scope>NUCLEOTIDE SEQUENCE [LARGE SCALE GENOMIC DNA]</scope>
    <source>
        <strain evidence="17">Faydin-H75</strain>
        <strain evidence="19">faydin-H76</strain>
    </source>
</reference>
<comment type="catalytic activity">
    <reaction evidence="13 14">
        <text>2 D-alanine + ATP = D-alanyl-D-alanine + ADP + phosphate + H(+)</text>
        <dbReference type="Rhea" id="RHEA:11224"/>
        <dbReference type="ChEBI" id="CHEBI:15378"/>
        <dbReference type="ChEBI" id="CHEBI:30616"/>
        <dbReference type="ChEBI" id="CHEBI:43474"/>
        <dbReference type="ChEBI" id="CHEBI:57416"/>
        <dbReference type="ChEBI" id="CHEBI:57822"/>
        <dbReference type="ChEBI" id="CHEBI:456216"/>
        <dbReference type="EC" id="6.3.2.4"/>
    </reaction>
</comment>
<evidence type="ECO:0000313" key="17">
    <source>
        <dbReference type="EMBL" id="MDO7252546.1"/>
    </source>
</evidence>
<dbReference type="GO" id="GO:0008360">
    <property type="term" value="P:regulation of cell shape"/>
    <property type="evidence" value="ECO:0007669"/>
    <property type="project" value="UniProtKB-KW"/>
</dbReference>
<dbReference type="GO" id="GO:0009252">
    <property type="term" value="P:peptidoglycan biosynthetic process"/>
    <property type="evidence" value="ECO:0007669"/>
    <property type="project" value="UniProtKB-UniRule"/>
</dbReference>
<keyword evidence="12 14" id="KW-0961">Cell wall biogenesis/degradation</keyword>
<dbReference type="InterPro" id="IPR005905">
    <property type="entry name" value="D_ala_D_ala"/>
</dbReference>
<evidence type="ECO:0000256" key="5">
    <source>
        <dbReference type="ARBA" id="ARBA00012216"/>
    </source>
</evidence>
<evidence type="ECO:0000313" key="19">
    <source>
        <dbReference type="Proteomes" id="UP001177258"/>
    </source>
</evidence>
<evidence type="ECO:0000256" key="15">
    <source>
        <dbReference type="PROSITE-ProRule" id="PRU00409"/>
    </source>
</evidence>
<dbReference type="Gene3D" id="3.40.50.20">
    <property type="match status" value="1"/>
</dbReference>
<comment type="subcellular location">
    <subcellularLocation>
        <location evidence="3 14">Cytoplasm</location>
    </subcellularLocation>
</comment>
<dbReference type="EC" id="6.3.2.4" evidence="5 14"/>
<dbReference type="InterPro" id="IPR013815">
    <property type="entry name" value="ATP_grasp_subdomain_1"/>
</dbReference>
<name>A0AA90PXK9_9HELI</name>
<dbReference type="Pfam" id="PF07478">
    <property type="entry name" value="Dala_Dala_lig_C"/>
    <property type="match status" value="1"/>
</dbReference>
<dbReference type="Gene3D" id="3.30.470.20">
    <property type="entry name" value="ATP-grasp fold, B domain"/>
    <property type="match status" value="1"/>
</dbReference>
<comment type="pathway">
    <text evidence="14">Cell wall biogenesis; peptidoglycan biosynthesis.</text>
</comment>
<accession>A0AA90PXK9</accession>
<evidence type="ECO:0000256" key="3">
    <source>
        <dbReference type="ARBA" id="ARBA00004496"/>
    </source>
</evidence>
<dbReference type="Proteomes" id="UP001240777">
    <property type="component" value="Unassembled WGS sequence"/>
</dbReference>
<dbReference type="InterPro" id="IPR000291">
    <property type="entry name" value="D-Ala_lig_Van_CS"/>
</dbReference>
<dbReference type="EMBL" id="JAUPEV010000001">
    <property type="protein sequence ID" value="MDO7252546.1"/>
    <property type="molecule type" value="Genomic_DNA"/>
</dbReference>
<dbReference type="SUPFAM" id="SSF52440">
    <property type="entry name" value="PreATP-grasp domain"/>
    <property type="match status" value="1"/>
</dbReference>
<evidence type="ECO:0000256" key="9">
    <source>
        <dbReference type="ARBA" id="ARBA00022840"/>
    </source>
</evidence>
<evidence type="ECO:0000256" key="14">
    <source>
        <dbReference type="HAMAP-Rule" id="MF_00047"/>
    </source>
</evidence>
<keyword evidence="20" id="KW-1185">Reference proteome</keyword>
<dbReference type="GO" id="GO:0005524">
    <property type="term" value="F:ATP binding"/>
    <property type="evidence" value="ECO:0007669"/>
    <property type="project" value="UniProtKB-UniRule"/>
</dbReference>
<comment type="similarity">
    <text evidence="4 14">Belongs to the D-alanine--D-alanine ligase family.</text>
</comment>
<dbReference type="GO" id="GO:0071555">
    <property type="term" value="P:cell wall organization"/>
    <property type="evidence" value="ECO:0007669"/>
    <property type="project" value="UniProtKB-KW"/>
</dbReference>
<keyword evidence="9 15" id="KW-0067">ATP-binding</keyword>
<keyword evidence="11 14" id="KW-0573">Peptidoglycan synthesis</keyword>
<dbReference type="InterPro" id="IPR011761">
    <property type="entry name" value="ATP-grasp"/>
</dbReference>
<evidence type="ECO:0000256" key="13">
    <source>
        <dbReference type="ARBA" id="ARBA00047614"/>
    </source>
</evidence>
<feature type="domain" description="ATP-grasp" evidence="16">
    <location>
        <begin position="135"/>
        <end position="336"/>
    </location>
</feature>
<keyword evidence="6 14" id="KW-0963">Cytoplasm</keyword>
<dbReference type="GO" id="GO:0046872">
    <property type="term" value="F:metal ion binding"/>
    <property type="evidence" value="ECO:0007669"/>
    <property type="project" value="InterPro"/>
</dbReference>
<dbReference type="Gene3D" id="3.30.1490.20">
    <property type="entry name" value="ATP-grasp fold, A domain"/>
    <property type="match status" value="1"/>
</dbReference>
<evidence type="ECO:0000256" key="2">
    <source>
        <dbReference type="ARBA" id="ARBA00001946"/>
    </source>
</evidence>
<dbReference type="AlphaFoldDB" id="A0AA90PXK9"/>